<sequence>MPFGCAAFADTPGNEKDEWVGIVAMSEQQTLPSLRGADAQNTANSHERGRITVKGAYAKTKTTESRCERCETSFLGQNGKLVLAPSNRLHHTPAMAPQEIATIAEKESGAAFEVQIKSPGADKLKTAARLRLESYEKKPTTHLPTLLGARSPVLLKEQRADKARQANEQKKEAAQRVRDEFKTSSEAKQKTLEQQLEKAGENREEGLASIKKKAAQHIEKVIEVKDTSKQKGEMTAEEARERLQQALLKKSDLRGQKMKEISDKATKHNEAVADKVMQQKEAKEGALEELRKKMPDERLMDMSLRLYERHFVAHAG</sequence>
<keyword evidence="4" id="KW-1185">Reference proteome</keyword>
<reference evidence="3 4" key="1">
    <citation type="submission" date="2016-02" db="EMBL/GenBank/DDBJ databases">
        <title>Genome analysis of coral dinoflagellate symbionts highlights evolutionary adaptations to a symbiotic lifestyle.</title>
        <authorList>
            <person name="Aranda M."/>
            <person name="Li Y."/>
            <person name="Liew Y.J."/>
            <person name="Baumgarten S."/>
            <person name="Simakov O."/>
            <person name="Wilson M."/>
            <person name="Piel J."/>
            <person name="Ashoor H."/>
            <person name="Bougouffa S."/>
            <person name="Bajic V.B."/>
            <person name="Ryu T."/>
            <person name="Ravasi T."/>
            <person name="Bayer T."/>
            <person name="Micklem G."/>
            <person name="Kim H."/>
            <person name="Bhak J."/>
            <person name="Lajeunesse T.C."/>
            <person name="Voolstra C.R."/>
        </authorList>
    </citation>
    <scope>NUCLEOTIDE SEQUENCE [LARGE SCALE GENOMIC DNA]</scope>
    <source>
        <strain evidence="3 4">CCMP2467</strain>
    </source>
</reference>
<dbReference type="OrthoDB" id="427328at2759"/>
<evidence type="ECO:0000256" key="2">
    <source>
        <dbReference type="SAM" id="MobiDB-lite"/>
    </source>
</evidence>
<dbReference type="AlphaFoldDB" id="A0A1Q9EFV6"/>
<comment type="caution">
    <text evidence="3">The sequence shown here is derived from an EMBL/GenBank/DDBJ whole genome shotgun (WGS) entry which is preliminary data.</text>
</comment>
<feature type="region of interest" description="Disordered" evidence="2">
    <location>
        <begin position="158"/>
        <end position="202"/>
    </location>
</feature>
<evidence type="ECO:0000256" key="1">
    <source>
        <dbReference type="SAM" id="Coils"/>
    </source>
</evidence>
<feature type="coiled-coil region" evidence="1">
    <location>
        <begin position="229"/>
        <end position="293"/>
    </location>
</feature>
<name>A0A1Q9EFV6_SYMMI</name>
<keyword evidence="1" id="KW-0175">Coiled coil</keyword>
<accession>A0A1Q9EFV6</accession>
<dbReference type="EMBL" id="LSRX01000163">
    <property type="protein sequence ID" value="OLQ06324.1"/>
    <property type="molecule type" value="Genomic_DNA"/>
</dbReference>
<dbReference type="Proteomes" id="UP000186817">
    <property type="component" value="Unassembled WGS sequence"/>
</dbReference>
<evidence type="ECO:0000313" key="3">
    <source>
        <dbReference type="EMBL" id="OLQ06324.1"/>
    </source>
</evidence>
<evidence type="ECO:0000313" key="4">
    <source>
        <dbReference type="Proteomes" id="UP000186817"/>
    </source>
</evidence>
<organism evidence="3 4">
    <name type="scientific">Symbiodinium microadriaticum</name>
    <name type="common">Dinoflagellate</name>
    <name type="synonym">Zooxanthella microadriatica</name>
    <dbReference type="NCBI Taxonomy" id="2951"/>
    <lineage>
        <taxon>Eukaryota</taxon>
        <taxon>Sar</taxon>
        <taxon>Alveolata</taxon>
        <taxon>Dinophyceae</taxon>
        <taxon>Suessiales</taxon>
        <taxon>Symbiodiniaceae</taxon>
        <taxon>Symbiodinium</taxon>
    </lineage>
</organism>
<proteinExistence type="predicted"/>
<protein>
    <submittedName>
        <fullName evidence="3">Uncharacterized protein</fullName>
    </submittedName>
</protein>
<gene>
    <name evidence="3" type="ORF">AK812_SmicGene10425</name>
</gene>